<comment type="similarity">
    <text evidence="2">Belongs to the AB hydrolase superfamily. Epoxide hydrolase family.</text>
</comment>
<protein>
    <submittedName>
        <fullName evidence="4">Esterase/Lipase</fullName>
    </submittedName>
</protein>
<gene>
    <name evidence="4" type="ORF">MSAN_01728900</name>
</gene>
<dbReference type="Gene3D" id="3.40.50.1820">
    <property type="entry name" value="alpha/beta hydrolase"/>
    <property type="match status" value="3"/>
</dbReference>
<dbReference type="PANTHER" id="PTHR43329">
    <property type="entry name" value="EPOXIDE HYDROLASE"/>
    <property type="match status" value="1"/>
</dbReference>
<dbReference type="InterPro" id="IPR029058">
    <property type="entry name" value="AB_hydrolase_fold"/>
</dbReference>
<proteinExistence type="inferred from homology"/>
<accession>A0A8H7CVD2</accession>
<organism evidence="4 5">
    <name type="scientific">Mycena sanguinolenta</name>
    <dbReference type="NCBI Taxonomy" id="230812"/>
    <lineage>
        <taxon>Eukaryota</taxon>
        <taxon>Fungi</taxon>
        <taxon>Dikarya</taxon>
        <taxon>Basidiomycota</taxon>
        <taxon>Agaricomycotina</taxon>
        <taxon>Agaricomycetes</taxon>
        <taxon>Agaricomycetidae</taxon>
        <taxon>Agaricales</taxon>
        <taxon>Marasmiineae</taxon>
        <taxon>Mycenaceae</taxon>
        <taxon>Mycena</taxon>
    </lineage>
</organism>
<sequence>MDQSNYKQTKTKRGFTYSYHFSAPAPGKPVLFFSHGFPSASFLWRKQVAFFQPLGYGLIVPDHLGYGGTDKPTDPKLYVGRGLVEDMADIFDAEGAATVVAIGHDWGSYLVSRMLQYVPQRISAVAFCTTGYLPADGKFSPLTPSEVVKGIFGYDIGAYQRFFIQAEDAPAIIEKNIDSFVSLVYPETPNLWKTNMCIDGGARAWLEGNKTTPLPSYATPEDQEKLRTSLISGGLSAPLCWYKAQVEQANIDEDAKLSPAARDFTHPLLFIASTKDCISLPIFGDNIHATYAKGPVTRKEIDADHWAPMSHAPEVNGMLLEWLGKPSQKINQSNYKQTKTKRGFTYSYYYSAPASGKPVLFFAHGFPSPSFIWSRQVAFFKPLGYGLIAPDLLGYGGTDKPTDPKMYIGRGMGEDMANILDAEGVANVVVIGHDWGSYLVSRMWHYLPRRVLGIAVLGVAYMAADGANPFTQGELIKSMIGYDVFAYMRFFVEPDAPAIIEKNVMLFNSNMDHSNYKQTKTKRGFTYSYYVSAPAAGKPMLFFAHGFPSTSSLWRKQVAFFQPLGYGLIVPDQLGYGGTDKPTDPKLYVGRGLAEDMADIFDAEAVATVVAIGHDWGSYLVSRMLHYIPQRISAVSFCDVGYRPAEPGVNSISHSEAIKKMIGYDAFAYQRFFVQPDAATIIEKNIDSFISMVYPEKPELWKTNMAVDGGARAWVEGNTITAAPSYLTPEDKETIRTSFLSGGLAGPLCWYRAPLEQANIDEDAKLSPAAREFTHPLLFIACIKDYVVLPVFGDSTHGKYAKGPVTRKEIDADHWGPMSHAAEVNEILLEWIGSLKM</sequence>
<dbReference type="InterPro" id="IPR000073">
    <property type="entry name" value="AB_hydrolase_1"/>
</dbReference>
<comment type="caution">
    <text evidence="4">The sequence shown here is derived from an EMBL/GenBank/DDBJ whole genome shotgun (WGS) entry which is preliminary data.</text>
</comment>
<dbReference type="PRINTS" id="PR00412">
    <property type="entry name" value="EPOXHYDRLASE"/>
</dbReference>
<evidence type="ECO:0000259" key="3">
    <source>
        <dbReference type="Pfam" id="PF00561"/>
    </source>
</evidence>
<evidence type="ECO:0000256" key="2">
    <source>
        <dbReference type="ARBA" id="ARBA00038334"/>
    </source>
</evidence>
<feature type="domain" description="AB hydrolase-1" evidence="3">
    <location>
        <begin position="540"/>
        <end position="640"/>
    </location>
</feature>
<dbReference type="SUPFAM" id="SSF53474">
    <property type="entry name" value="alpha/beta-Hydrolases"/>
    <property type="match status" value="3"/>
</dbReference>
<dbReference type="OrthoDB" id="408373at2759"/>
<feature type="domain" description="AB hydrolase-1" evidence="3">
    <location>
        <begin position="358"/>
        <end position="497"/>
    </location>
</feature>
<feature type="domain" description="AB hydrolase-1" evidence="3">
    <location>
        <begin position="29"/>
        <end position="134"/>
    </location>
</feature>
<dbReference type="Proteomes" id="UP000623467">
    <property type="component" value="Unassembled WGS sequence"/>
</dbReference>
<dbReference type="InterPro" id="IPR000639">
    <property type="entry name" value="Epox_hydrolase-like"/>
</dbReference>
<keyword evidence="1" id="KW-0378">Hydrolase</keyword>
<evidence type="ECO:0000256" key="1">
    <source>
        <dbReference type="ARBA" id="ARBA00022801"/>
    </source>
</evidence>
<reference evidence="4" key="1">
    <citation type="submission" date="2020-05" db="EMBL/GenBank/DDBJ databases">
        <title>Mycena genomes resolve the evolution of fungal bioluminescence.</title>
        <authorList>
            <person name="Tsai I.J."/>
        </authorList>
    </citation>
    <scope>NUCLEOTIDE SEQUENCE</scope>
    <source>
        <strain evidence="4">160909Yilan</strain>
    </source>
</reference>
<keyword evidence="5" id="KW-1185">Reference proteome</keyword>
<evidence type="ECO:0000313" key="4">
    <source>
        <dbReference type="EMBL" id="KAF7349391.1"/>
    </source>
</evidence>
<name>A0A8H7CVD2_9AGAR</name>
<dbReference type="GO" id="GO:0016787">
    <property type="term" value="F:hydrolase activity"/>
    <property type="evidence" value="ECO:0007669"/>
    <property type="project" value="UniProtKB-KW"/>
</dbReference>
<dbReference type="Pfam" id="PF00561">
    <property type="entry name" value="Abhydrolase_1"/>
    <property type="match status" value="3"/>
</dbReference>
<dbReference type="EMBL" id="JACAZH010000016">
    <property type="protein sequence ID" value="KAF7349391.1"/>
    <property type="molecule type" value="Genomic_DNA"/>
</dbReference>
<evidence type="ECO:0000313" key="5">
    <source>
        <dbReference type="Proteomes" id="UP000623467"/>
    </source>
</evidence>
<dbReference type="AlphaFoldDB" id="A0A8H7CVD2"/>